<sequence>MQLAFFGASVALLVPTALAVATTTTTSTTTSTTAAASCTASLITTLCSYPEPGDDFAVAEDSTASCWDYCHANPPCSFVIFAAGNPTLDSGTCWLYPGETYNASAGSSDCTNPSLSVYSEPVCSSGSATSTATTPTASACAATATPTAIASGCDYPAPGDCFDGCVASTGATNCLSLCAEAEACSYVVFNPHNDDNSPYAAGTCWIYPNGTFDASSLSTCSGDAAQYVYDNVCPKASSSGSSSKASSYVAGIMNYTENLNITASTATGSNSSATTGSAAGSTGTTENSASGGFSLPASLAVGVALLMWQAIC</sequence>
<dbReference type="GeneID" id="37075933"/>
<evidence type="ECO:0000313" key="4">
    <source>
        <dbReference type="Proteomes" id="UP000248349"/>
    </source>
</evidence>
<dbReference type="OrthoDB" id="3440282at2759"/>
<dbReference type="EMBL" id="KZ821227">
    <property type="protein sequence ID" value="PYH46491.1"/>
    <property type="molecule type" value="Genomic_DNA"/>
</dbReference>
<evidence type="ECO:0000313" key="3">
    <source>
        <dbReference type="EMBL" id="PYH46491.1"/>
    </source>
</evidence>
<accession>A0A318ZG16</accession>
<protein>
    <recommendedName>
        <fullName evidence="5">Apple domain-containing protein</fullName>
    </recommendedName>
</protein>
<keyword evidence="4" id="KW-1185">Reference proteome</keyword>
<organism evidence="3 4">
    <name type="scientific">Aspergillus saccharolyticus JOP 1030-1</name>
    <dbReference type="NCBI Taxonomy" id="1450539"/>
    <lineage>
        <taxon>Eukaryota</taxon>
        <taxon>Fungi</taxon>
        <taxon>Dikarya</taxon>
        <taxon>Ascomycota</taxon>
        <taxon>Pezizomycotina</taxon>
        <taxon>Eurotiomycetes</taxon>
        <taxon>Eurotiomycetidae</taxon>
        <taxon>Eurotiales</taxon>
        <taxon>Aspergillaceae</taxon>
        <taxon>Aspergillus</taxon>
        <taxon>Aspergillus subgen. Circumdati</taxon>
    </lineage>
</organism>
<dbReference type="RefSeq" id="XP_025432473.1">
    <property type="nucleotide sequence ID" value="XM_025574705.1"/>
</dbReference>
<feature type="chain" id="PRO_5016252473" description="Apple domain-containing protein" evidence="2">
    <location>
        <begin position="20"/>
        <end position="312"/>
    </location>
</feature>
<name>A0A318ZG16_9EURO</name>
<feature type="region of interest" description="Disordered" evidence="1">
    <location>
        <begin position="267"/>
        <end position="289"/>
    </location>
</feature>
<feature type="signal peptide" evidence="2">
    <location>
        <begin position="1"/>
        <end position="19"/>
    </location>
</feature>
<proteinExistence type="predicted"/>
<evidence type="ECO:0008006" key="5">
    <source>
        <dbReference type="Google" id="ProtNLM"/>
    </source>
</evidence>
<reference evidence="3 4" key="1">
    <citation type="submission" date="2016-12" db="EMBL/GenBank/DDBJ databases">
        <title>The genomes of Aspergillus section Nigri reveals drivers in fungal speciation.</title>
        <authorList>
            <consortium name="DOE Joint Genome Institute"/>
            <person name="Vesth T.C."/>
            <person name="Nybo J."/>
            <person name="Theobald S."/>
            <person name="Brandl J."/>
            <person name="Frisvad J.C."/>
            <person name="Nielsen K.F."/>
            <person name="Lyhne E.K."/>
            <person name="Kogle M.E."/>
            <person name="Kuo A."/>
            <person name="Riley R."/>
            <person name="Clum A."/>
            <person name="Nolan M."/>
            <person name="Lipzen A."/>
            <person name="Salamov A."/>
            <person name="Henrissat B."/>
            <person name="Wiebenga A."/>
            <person name="De Vries R.P."/>
            <person name="Grigoriev I.V."/>
            <person name="Mortensen U.H."/>
            <person name="Andersen M.R."/>
            <person name="Baker S.E."/>
        </authorList>
    </citation>
    <scope>NUCLEOTIDE SEQUENCE [LARGE SCALE GENOMIC DNA]</scope>
    <source>
        <strain evidence="3 4">JOP 1030-1</strain>
    </source>
</reference>
<keyword evidence="2" id="KW-0732">Signal</keyword>
<dbReference type="AlphaFoldDB" id="A0A318ZG16"/>
<evidence type="ECO:0000256" key="2">
    <source>
        <dbReference type="SAM" id="SignalP"/>
    </source>
</evidence>
<dbReference type="Proteomes" id="UP000248349">
    <property type="component" value="Unassembled WGS sequence"/>
</dbReference>
<evidence type="ECO:0000256" key="1">
    <source>
        <dbReference type="SAM" id="MobiDB-lite"/>
    </source>
</evidence>
<gene>
    <name evidence="3" type="ORF">BP01DRAFT_355504</name>
</gene>